<evidence type="ECO:0000256" key="9">
    <source>
        <dbReference type="ARBA" id="ARBA00029596"/>
    </source>
</evidence>
<dbReference type="InterPro" id="IPR036704">
    <property type="entry name" value="RraA/RraA-like_sf"/>
</dbReference>
<feature type="binding site" evidence="13">
    <location>
        <position position="115"/>
    </location>
    <ligand>
        <name>substrate</name>
    </ligand>
</feature>
<evidence type="ECO:0000313" key="15">
    <source>
        <dbReference type="Proteomes" id="UP000671914"/>
    </source>
</evidence>
<name>A0A975INA4_9MICO</name>
<gene>
    <name evidence="14" type="ORF">G127AT_14190</name>
</gene>
<dbReference type="KEGG" id="aarc:G127AT_14190"/>
<dbReference type="EMBL" id="CP071696">
    <property type="protein sequence ID" value="QTX04403.1"/>
    <property type="molecule type" value="Genomic_DNA"/>
</dbReference>
<feature type="binding site" evidence="13">
    <location>
        <begin position="93"/>
        <end position="96"/>
    </location>
    <ligand>
        <name>substrate</name>
    </ligand>
</feature>
<dbReference type="GO" id="GO:0047443">
    <property type="term" value="F:4-hydroxy-4-methyl-2-oxoglutarate aldolase activity"/>
    <property type="evidence" value="ECO:0007669"/>
    <property type="project" value="UniProtKB-EC"/>
</dbReference>
<dbReference type="InterPro" id="IPR005493">
    <property type="entry name" value="RraA/RraA-like"/>
</dbReference>
<evidence type="ECO:0000256" key="4">
    <source>
        <dbReference type="ARBA" id="ARBA00011233"/>
    </source>
</evidence>
<dbReference type="Gene3D" id="3.50.30.40">
    <property type="entry name" value="Ribonuclease E inhibitor RraA/RraA-like"/>
    <property type="match status" value="1"/>
</dbReference>
<comment type="catalytic activity">
    <reaction evidence="1">
        <text>4-hydroxy-4-methyl-2-oxoglutarate = 2 pyruvate</text>
        <dbReference type="Rhea" id="RHEA:22748"/>
        <dbReference type="ChEBI" id="CHEBI:15361"/>
        <dbReference type="ChEBI" id="CHEBI:58276"/>
        <dbReference type="EC" id="4.1.3.17"/>
    </reaction>
</comment>
<evidence type="ECO:0000256" key="8">
    <source>
        <dbReference type="ARBA" id="ARBA00025046"/>
    </source>
</evidence>
<evidence type="ECO:0000256" key="1">
    <source>
        <dbReference type="ARBA" id="ARBA00001342"/>
    </source>
</evidence>
<comment type="subunit">
    <text evidence="4">Homotrimer.</text>
</comment>
<dbReference type="PANTHER" id="PTHR33254">
    <property type="entry name" value="4-HYDROXY-4-METHYL-2-OXOGLUTARATE ALDOLASE 3-RELATED"/>
    <property type="match status" value="1"/>
</dbReference>
<evidence type="ECO:0000256" key="3">
    <source>
        <dbReference type="ARBA" id="ARBA00008621"/>
    </source>
</evidence>
<comment type="cofactor">
    <cofactor evidence="13">
        <name>Mg(2+)</name>
        <dbReference type="ChEBI" id="CHEBI:18420"/>
    </cofactor>
</comment>
<dbReference type="GO" id="GO:0046872">
    <property type="term" value="F:metal ion binding"/>
    <property type="evidence" value="ECO:0007669"/>
    <property type="project" value="UniProtKB-KW"/>
</dbReference>
<dbReference type="EC" id="4.1.1.112" evidence="6"/>
<evidence type="ECO:0000256" key="10">
    <source>
        <dbReference type="ARBA" id="ARBA00030169"/>
    </source>
</evidence>
<comment type="similarity">
    <text evidence="3">Belongs to the class II aldolase/RraA-like family.</text>
</comment>
<evidence type="ECO:0000256" key="7">
    <source>
        <dbReference type="ARBA" id="ARBA00016549"/>
    </source>
</evidence>
<dbReference type="PANTHER" id="PTHR33254:SF4">
    <property type="entry name" value="4-HYDROXY-4-METHYL-2-OXOGLUTARATE ALDOLASE 3-RELATED"/>
    <property type="match status" value="1"/>
</dbReference>
<dbReference type="AlphaFoldDB" id="A0A975INA4"/>
<dbReference type="EC" id="4.1.3.17" evidence="5"/>
<comment type="catalytic activity">
    <reaction evidence="12">
        <text>oxaloacetate + H(+) = pyruvate + CO2</text>
        <dbReference type="Rhea" id="RHEA:15641"/>
        <dbReference type="ChEBI" id="CHEBI:15361"/>
        <dbReference type="ChEBI" id="CHEBI:15378"/>
        <dbReference type="ChEBI" id="CHEBI:16452"/>
        <dbReference type="ChEBI" id="CHEBI:16526"/>
        <dbReference type="EC" id="4.1.1.112"/>
    </reaction>
</comment>
<dbReference type="RefSeq" id="WP_210897955.1">
    <property type="nucleotide sequence ID" value="NZ_CP071696.1"/>
</dbReference>
<keyword evidence="15" id="KW-1185">Reference proteome</keyword>
<keyword evidence="13" id="KW-0460">Magnesium</keyword>
<dbReference type="GO" id="GO:0008948">
    <property type="term" value="F:oxaloacetate decarboxylase activity"/>
    <property type="evidence" value="ECO:0007669"/>
    <property type="project" value="UniProtKB-EC"/>
</dbReference>
<proteinExistence type="inferred from homology"/>
<evidence type="ECO:0000256" key="2">
    <source>
        <dbReference type="ARBA" id="ARBA00001968"/>
    </source>
</evidence>
<keyword evidence="13" id="KW-0479">Metal-binding</keyword>
<evidence type="ECO:0000256" key="11">
    <source>
        <dbReference type="ARBA" id="ARBA00032305"/>
    </source>
</evidence>
<evidence type="ECO:0000256" key="5">
    <source>
        <dbReference type="ARBA" id="ARBA00012213"/>
    </source>
</evidence>
<comment type="function">
    <text evidence="8">Catalyzes the aldol cleavage of 4-hydroxy-4-methyl-2-oxoglutarate (HMG) into 2 molecules of pyruvate. Also contains a secondary oxaloacetate (OAA) decarboxylase activity due to the common pyruvate enolate transition state formed following C-C bond cleavage in the retro-aldol and decarboxylation reactions.</text>
</comment>
<organism evidence="14 15">
    <name type="scientific">Agromyces archimandritae</name>
    <dbReference type="NCBI Taxonomy" id="2781962"/>
    <lineage>
        <taxon>Bacteria</taxon>
        <taxon>Bacillati</taxon>
        <taxon>Actinomycetota</taxon>
        <taxon>Actinomycetes</taxon>
        <taxon>Micrococcales</taxon>
        <taxon>Microbacteriaceae</taxon>
        <taxon>Agromyces</taxon>
    </lineage>
</organism>
<reference evidence="14" key="1">
    <citation type="submission" date="2021-03" db="EMBL/GenBank/DDBJ databases">
        <title>Agromyces archimandritus sp. nov., isolated from the cockroach Archimandrita tessellata.</title>
        <authorList>
            <person name="Guzman J."/>
            <person name="Ortuzar M."/>
            <person name="Poehlein A."/>
            <person name="Daniel R."/>
            <person name="Trujillo M."/>
            <person name="Vilcinskas A."/>
        </authorList>
    </citation>
    <scope>NUCLEOTIDE SEQUENCE</scope>
    <source>
        <strain evidence="14">G127AT</strain>
    </source>
</reference>
<evidence type="ECO:0000256" key="6">
    <source>
        <dbReference type="ARBA" id="ARBA00012947"/>
    </source>
</evidence>
<dbReference type="SUPFAM" id="SSF89562">
    <property type="entry name" value="RraA-like"/>
    <property type="match status" value="1"/>
</dbReference>
<comment type="cofactor">
    <cofactor evidence="2">
        <name>a divalent metal cation</name>
        <dbReference type="ChEBI" id="CHEBI:60240"/>
    </cofactor>
</comment>
<dbReference type="CDD" id="cd16841">
    <property type="entry name" value="RraA_family"/>
    <property type="match status" value="1"/>
</dbReference>
<feature type="binding site" evidence="13">
    <location>
        <position position="116"/>
    </location>
    <ligand>
        <name>Mg(2+)</name>
        <dbReference type="ChEBI" id="CHEBI:18420"/>
    </ligand>
</feature>
<protein>
    <recommendedName>
        <fullName evidence="7">Putative 4-hydroxy-4-methyl-2-oxoglutarate aldolase</fullName>
        <ecNumber evidence="6">4.1.1.112</ecNumber>
        <ecNumber evidence="5">4.1.3.17</ecNumber>
    </recommendedName>
    <alternativeName>
        <fullName evidence="11">Oxaloacetate decarboxylase</fullName>
    </alternativeName>
    <alternativeName>
        <fullName evidence="9">Regulator of ribonuclease activity homolog</fullName>
    </alternativeName>
    <alternativeName>
        <fullName evidence="10">RraA-like protein</fullName>
    </alternativeName>
</protein>
<dbReference type="Pfam" id="PF03737">
    <property type="entry name" value="RraA-like"/>
    <property type="match status" value="1"/>
</dbReference>
<evidence type="ECO:0000256" key="13">
    <source>
        <dbReference type="PIRSR" id="PIRSR605493-1"/>
    </source>
</evidence>
<accession>A0A975INA4</accession>
<dbReference type="Proteomes" id="UP000671914">
    <property type="component" value="Chromosome"/>
</dbReference>
<sequence>MMIEDIPTRLARLDSAALSDALDAFGLPGAVLGLRGITLPNAAIVGRVRTVQAGPRREGGAQAHIAAALVDEAEEGDVVVIANDARTDVSCWGGLLGRAAVGRGVRGVIVDGAFRDVQENADLGLPVFARAAVPVSARGRIVQISMDDRVTIEGVHVDAGDWVVADRTGIVFVKGIDAERVIDFAERIVARESRMLEAVVAGDAVTDVMHDSRFPAIDEGAFA</sequence>
<evidence type="ECO:0000256" key="12">
    <source>
        <dbReference type="ARBA" id="ARBA00047973"/>
    </source>
</evidence>
<evidence type="ECO:0000313" key="14">
    <source>
        <dbReference type="EMBL" id="QTX04403.1"/>
    </source>
</evidence>